<feature type="region of interest" description="Disordered" evidence="4">
    <location>
        <begin position="427"/>
        <end position="450"/>
    </location>
</feature>
<keyword evidence="2" id="KW-0597">Phosphoprotein</keyword>
<feature type="domain" description="Response regulatory" evidence="7">
    <location>
        <begin position="584"/>
        <end position="715"/>
    </location>
</feature>
<evidence type="ECO:0000313" key="9">
    <source>
        <dbReference type="Proteomes" id="UP000758155"/>
    </source>
</evidence>
<comment type="caution">
    <text evidence="3">Lacks conserved residue(s) required for the propagation of feature annotation.</text>
</comment>
<feature type="region of interest" description="Disordered" evidence="4">
    <location>
        <begin position="664"/>
        <end position="695"/>
    </location>
</feature>
<keyword evidence="9" id="KW-1185">Reference proteome</keyword>
<organism evidence="8 9">
    <name type="scientific">Didymella heteroderae</name>
    <dbReference type="NCBI Taxonomy" id="1769908"/>
    <lineage>
        <taxon>Eukaryota</taxon>
        <taxon>Fungi</taxon>
        <taxon>Dikarya</taxon>
        <taxon>Ascomycota</taxon>
        <taxon>Pezizomycotina</taxon>
        <taxon>Dothideomycetes</taxon>
        <taxon>Pleosporomycetidae</taxon>
        <taxon>Pleosporales</taxon>
        <taxon>Pleosporineae</taxon>
        <taxon>Didymellaceae</taxon>
        <taxon>Didymella</taxon>
    </lineage>
</organism>
<dbReference type="EMBL" id="SWKV01000016">
    <property type="protein sequence ID" value="KAF3042478.1"/>
    <property type="molecule type" value="Genomic_DNA"/>
</dbReference>
<dbReference type="InterPro" id="IPR003594">
    <property type="entry name" value="HATPase_dom"/>
</dbReference>
<dbReference type="PANTHER" id="PTHR11552">
    <property type="entry name" value="GLUCOSE-METHANOL-CHOLINE GMC OXIDOREDUCTASE"/>
    <property type="match status" value="1"/>
</dbReference>
<dbReference type="GO" id="GO:0016614">
    <property type="term" value="F:oxidoreductase activity, acting on CH-OH group of donors"/>
    <property type="evidence" value="ECO:0007669"/>
    <property type="project" value="InterPro"/>
</dbReference>
<evidence type="ECO:0008006" key="10">
    <source>
        <dbReference type="Google" id="ProtNLM"/>
    </source>
</evidence>
<dbReference type="Pfam" id="PF00732">
    <property type="entry name" value="GMC_oxred_N"/>
    <property type="match status" value="1"/>
</dbReference>
<dbReference type="InterPro" id="IPR012132">
    <property type="entry name" value="GMC_OxRdtase"/>
</dbReference>
<dbReference type="Pfam" id="PF05199">
    <property type="entry name" value="GMC_oxred_C"/>
    <property type="match status" value="1"/>
</dbReference>
<dbReference type="InterPro" id="IPR005467">
    <property type="entry name" value="His_kinase_dom"/>
</dbReference>
<dbReference type="InterPro" id="IPR013515">
    <property type="entry name" value="Phytochrome_cen-reg"/>
</dbReference>
<dbReference type="Gene3D" id="3.40.50.2300">
    <property type="match status" value="1"/>
</dbReference>
<dbReference type="InterPro" id="IPR036097">
    <property type="entry name" value="HisK_dim/P_sf"/>
</dbReference>
<dbReference type="Proteomes" id="UP000758155">
    <property type="component" value="Unassembled WGS sequence"/>
</dbReference>
<dbReference type="Gene3D" id="3.50.50.60">
    <property type="entry name" value="FAD/NAD(P)-binding domain"/>
    <property type="match status" value="1"/>
</dbReference>
<feature type="region of interest" description="Disordered" evidence="4">
    <location>
        <begin position="472"/>
        <end position="522"/>
    </location>
</feature>
<dbReference type="SUPFAM" id="SSF51905">
    <property type="entry name" value="FAD/NAD(P)-binding domain"/>
    <property type="match status" value="1"/>
</dbReference>
<dbReference type="Pfam" id="PF00360">
    <property type="entry name" value="PHY"/>
    <property type="match status" value="1"/>
</dbReference>
<dbReference type="Gene3D" id="1.10.287.130">
    <property type="match status" value="1"/>
</dbReference>
<comment type="similarity">
    <text evidence="1">Belongs to the GMC oxidoreductase family.</text>
</comment>
<evidence type="ECO:0000256" key="3">
    <source>
        <dbReference type="PROSITE-ProRule" id="PRU00169"/>
    </source>
</evidence>
<dbReference type="GO" id="GO:0050660">
    <property type="term" value="F:flavin adenine dinucleotide binding"/>
    <property type="evidence" value="ECO:0007669"/>
    <property type="project" value="InterPro"/>
</dbReference>
<evidence type="ECO:0000256" key="1">
    <source>
        <dbReference type="ARBA" id="ARBA00010790"/>
    </source>
</evidence>
<dbReference type="SUPFAM" id="SSF52172">
    <property type="entry name" value="CheY-like"/>
    <property type="match status" value="1"/>
</dbReference>
<dbReference type="InterPro" id="IPR036188">
    <property type="entry name" value="FAD/NAD-bd_sf"/>
</dbReference>
<dbReference type="PROSITE" id="PS50109">
    <property type="entry name" value="HIS_KIN"/>
    <property type="match status" value="1"/>
</dbReference>
<dbReference type="CDD" id="cd00082">
    <property type="entry name" value="HisKA"/>
    <property type="match status" value="1"/>
</dbReference>
<evidence type="ECO:0000259" key="6">
    <source>
        <dbReference type="PROSITE" id="PS50109"/>
    </source>
</evidence>
<feature type="domain" description="Phytochrome chromophore attachment site" evidence="5">
    <location>
        <begin position="49"/>
        <end position="86"/>
    </location>
</feature>
<name>A0A9P4WUU1_9PLEO</name>
<dbReference type="InterPro" id="IPR011006">
    <property type="entry name" value="CheY-like_superfamily"/>
</dbReference>
<dbReference type="Pfam" id="PF00512">
    <property type="entry name" value="HisKA"/>
    <property type="match status" value="1"/>
</dbReference>
<dbReference type="SUPFAM" id="SSF55874">
    <property type="entry name" value="ATPase domain of HSP90 chaperone/DNA topoisomerase II/histidine kinase"/>
    <property type="match status" value="1"/>
</dbReference>
<dbReference type="SMART" id="SM00388">
    <property type="entry name" value="HisKA"/>
    <property type="match status" value="1"/>
</dbReference>
<dbReference type="GO" id="GO:0000155">
    <property type="term" value="F:phosphorelay sensor kinase activity"/>
    <property type="evidence" value="ECO:0007669"/>
    <property type="project" value="InterPro"/>
</dbReference>
<evidence type="ECO:0000313" key="8">
    <source>
        <dbReference type="EMBL" id="KAF3042478.1"/>
    </source>
</evidence>
<dbReference type="InterPro" id="IPR003661">
    <property type="entry name" value="HisK_dim/P_dom"/>
</dbReference>
<dbReference type="PRINTS" id="PR00344">
    <property type="entry name" value="BCTRLSENSOR"/>
</dbReference>
<dbReference type="Pfam" id="PF00072">
    <property type="entry name" value="Response_reg"/>
    <property type="match status" value="1"/>
</dbReference>
<dbReference type="SUPFAM" id="SSF47384">
    <property type="entry name" value="Homodimeric domain of signal transducing histidine kinase"/>
    <property type="match status" value="1"/>
</dbReference>
<accession>A0A9P4WUU1</accession>
<dbReference type="SUPFAM" id="SSF55781">
    <property type="entry name" value="GAF domain-like"/>
    <property type="match status" value="2"/>
</dbReference>
<dbReference type="OrthoDB" id="269227at2759"/>
<dbReference type="Gene3D" id="3.30.450.270">
    <property type="match status" value="1"/>
</dbReference>
<reference evidence="8" key="1">
    <citation type="submission" date="2019-04" db="EMBL/GenBank/DDBJ databases">
        <title>Sequencing of skin fungus with MAO and IRED activity.</title>
        <authorList>
            <person name="Marsaioli A.J."/>
            <person name="Bonatto J.M.C."/>
            <person name="Reis Junior O."/>
        </authorList>
    </citation>
    <scope>NUCLEOTIDE SEQUENCE</scope>
    <source>
        <strain evidence="8">28M1</strain>
    </source>
</reference>
<feature type="compositionally biased region" description="Polar residues" evidence="4">
    <location>
        <begin position="668"/>
        <end position="694"/>
    </location>
</feature>
<dbReference type="PROSITE" id="PS50046">
    <property type="entry name" value="PHYTOCHROME_2"/>
    <property type="match status" value="1"/>
</dbReference>
<dbReference type="SUPFAM" id="SSF54373">
    <property type="entry name" value="FAD-linked reductases, C-terminal domain"/>
    <property type="match status" value="1"/>
</dbReference>
<dbReference type="InterPro" id="IPR001789">
    <property type="entry name" value="Sig_transdc_resp-reg_receiver"/>
</dbReference>
<gene>
    <name evidence="8" type="ORF">E8E12_010070</name>
</gene>
<evidence type="ECO:0000256" key="4">
    <source>
        <dbReference type="SAM" id="MobiDB-lite"/>
    </source>
</evidence>
<evidence type="ECO:0000259" key="7">
    <source>
        <dbReference type="PROSITE" id="PS50110"/>
    </source>
</evidence>
<dbReference type="Gene3D" id="3.30.565.10">
    <property type="entry name" value="Histidine kinase-like ATPase, C-terminal domain"/>
    <property type="match status" value="1"/>
</dbReference>
<feature type="domain" description="Histidine kinase" evidence="6">
    <location>
        <begin position="254"/>
        <end position="489"/>
    </location>
</feature>
<sequence>MDAAASFVSRIKPLDISGNALDAFKGEGKTMEVISVMSQVQDRLSQSSELQELLDVIVATTRQLTGFDRCMVYQFDENYNGTVVSELVDPQSDFGFLVVKGEACTIGKLSSYPEAVTLLRYVYFRKFSSIYGTNNISQSFTDLVYGPGFTHIAGLLVIPLSNSASDFIVLFRKPQIKEVHWAGNPNIAKSTPLEPRDSFKTWVEKVKGTCKLWMDEQFEAAAMIKLVYGSFIRVWREKESTLHESRMKRLLLQNLSHEVRTPLNAVVNFLEIALEKPLDQETKDILSESHKASKSLIYVIDDLLHSTDSSYQAPLPMNVNFSLSEDVMTTLDQFRKHASQKALSFNVELSSDPHLRLRGDLQKFQHAVIHLASNAIQYTNDGGVNVYVEARPATEGIHLVTVTVEDTGTGMSEDALNELFQEFEQVPDDDTDSDKQPVPEGSSGPGPKAMMGMGLALVARYVRQCGGQIRGKSTLGRGSTFSLDVPLQPADNESVPRRAGQTTLNDNPDSKVPVRRTSPSDAEYVPSTITTAVAPYSTDLATEKEAQSGRDTISVPHSTVSSTMVSPGDTVRTPPIRPQVGRPVILVADDNSVNLSILQRRLQKMEYDVITSLNGQECFEAFQKQHNSICFILMDMPIADGIQSTQMIRDLERTLPPAEPVPMGIDEVTSNSTFGPVSPTETDPGANQSRSFRGSSILPLSPPLSDIASPQSSLGGDASTDFVEEIPSLNSVAAENPSHSWSFFVEHYANETQAHRDPKYAYMRSNGSYYVGLEPPVDAQPLGILYPRGATLGGSSQVNAMNFAWAPDNEWDYIAKLTGDETWSHESMRKFLMELENCTYVPRGTPGHGYDGYLDSTMMDPLISSGITSENVRRVVSSIIRETEGIEPEDVHQLAELLVRDINRIDSDRYSSNLTFSLPLAISPTTGSRSSIAKHINSVVEAGHPLTISLHSLATRVLLEECDGRPKAFGVEYMIGEGLYSADSRYNATQQPEGMRTVKAKNEVIVAGGTFNTPQILKLSGIGPREELERLDIPVVVDLPAVGNFMQDNYETPIHVRSEVPWQEIANTSCIRTFNASDPCFVQWEANGTGPYSLSSGTFFLTWRSSVSWDDDSDLFFLSAAGWGDSGFYPGFSRRQLVPEMWGTSLVKMQTANPSGTIRLRSIDPRQAPEINFNFFAENAETDLQALAEGVDLMMRAYDNTGLPYTMVAPNPAVERRQALMDEAFSHHASSSCRMGPAGDRSSCVDSRFRVNGVDNLRVVDASVFPRVPGAMPNGPTFTISRKAYEVILKNA</sequence>
<dbReference type="CDD" id="cd17546">
    <property type="entry name" value="REC_hyHK_CKI1_RcsC-like"/>
    <property type="match status" value="1"/>
</dbReference>
<evidence type="ECO:0000256" key="2">
    <source>
        <dbReference type="ARBA" id="ARBA00022553"/>
    </source>
</evidence>
<proteinExistence type="inferred from homology"/>
<dbReference type="PANTHER" id="PTHR11552:SF80">
    <property type="entry name" value="GMC OXIDOREDUCTASE"/>
    <property type="match status" value="1"/>
</dbReference>
<dbReference type="PROSITE" id="PS00624">
    <property type="entry name" value="GMC_OXRED_2"/>
    <property type="match status" value="1"/>
</dbReference>
<dbReference type="SMART" id="SM00387">
    <property type="entry name" value="HATPase_c"/>
    <property type="match status" value="1"/>
</dbReference>
<comment type="caution">
    <text evidence="8">The sequence shown here is derived from an EMBL/GenBank/DDBJ whole genome shotgun (WGS) entry which is preliminary data.</text>
</comment>
<dbReference type="InterPro" id="IPR016132">
    <property type="entry name" value="Phyto_chromo_attachment"/>
</dbReference>
<dbReference type="GO" id="GO:0009584">
    <property type="term" value="P:detection of visible light"/>
    <property type="evidence" value="ECO:0007669"/>
    <property type="project" value="InterPro"/>
</dbReference>
<dbReference type="InterPro" id="IPR007867">
    <property type="entry name" value="GMC_OxRtase_C"/>
</dbReference>
<feature type="region of interest" description="Disordered" evidence="4">
    <location>
        <begin position="544"/>
        <end position="577"/>
    </location>
</feature>
<protein>
    <recommendedName>
        <fullName evidence="10">Phosphorelay sensor kinase</fullName>
    </recommendedName>
</protein>
<dbReference type="InterPro" id="IPR000172">
    <property type="entry name" value="GMC_OxRdtase_N"/>
</dbReference>
<dbReference type="PROSITE" id="PS50110">
    <property type="entry name" value="RESPONSE_REGULATORY"/>
    <property type="match status" value="1"/>
</dbReference>
<dbReference type="Pfam" id="PF02518">
    <property type="entry name" value="HATPase_c"/>
    <property type="match status" value="1"/>
</dbReference>
<dbReference type="Gene3D" id="3.30.560.10">
    <property type="entry name" value="Glucose Oxidase, domain 3"/>
    <property type="match status" value="1"/>
</dbReference>
<evidence type="ECO:0000259" key="5">
    <source>
        <dbReference type="PROSITE" id="PS50046"/>
    </source>
</evidence>
<dbReference type="InterPro" id="IPR036890">
    <property type="entry name" value="HATPase_C_sf"/>
</dbReference>
<dbReference type="GO" id="GO:0006355">
    <property type="term" value="P:regulation of DNA-templated transcription"/>
    <property type="evidence" value="ECO:0007669"/>
    <property type="project" value="InterPro"/>
</dbReference>
<dbReference type="InterPro" id="IPR004358">
    <property type="entry name" value="Sig_transdc_His_kin-like_C"/>
</dbReference>
<feature type="compositionally biased region" description="Polar residues" evidence="4">
    <location>
        <begin position="549"/>
        <end position="565"/>
    </location>
</feature>
<dbReference type="InterPro" id="IPR043150">
    <property type="entry name" value="Phytochrome_PHY_sf"/>
</dbReference>